<organism evidence="4 5">
    <name type="scientific">Serendipita indica (strain DSM 11827)</name>
    <name type="common">Root endophyte fungus</name>
    <name type="synonym">Piriformospora indica</name>
    <dbReference type="NCBI Taxonomy" id="1109443"/>
    <lineage>
        <taxon>Eukaryota</taxon>
        <taxon>Fungi</taxon>
        <taxon>Dikarya</taxon>
        <taxon>Basidiomycota</taxon>
        <taxon>Agaricomycotina</taxon>
        <taxon>Agaricomycetes</taxon>
        <taxon>Sebacinales</taxon>
        <taxon>Serendipitaceae</taxon>
        <taxon>Serendipita</taxon>
    </lineage>
</organism>
<dbReference type="GO" id="GO:0005886">
    <property type="term" value="C:plasma membrane"/>
    <property type="evidence" value="ECO:0007669"/>
    <property type="project" value="TreeGrafter"/>
</dbReference>
<accession>G4TSH5</accession>
<proteinExistence type="predicted"/>
<dbReference type="GO" id="GO:0097708">
    <property type="term" value="C:intracellular vesicle"/>
    <property type="evidence" value="ECO:0007669"/>
    <property type="project" value="TreeGrafter"/>
</dbReference>
<dbReference type="PROSITE" id="PS50222">
    <property type="entry name" value="EF_HAND_2"/>
    <property type="match status" value="1"/>
</dbReference>
<dbReference type="GO" id="GO:0005737">
    <property type="term" value="C:cytoplasm"/>
    <property type="evidence" value="ECO:0007669"/>
    <property type="project" value="TreeGrafter"/>
</dbReference>
<dbReference type="SUPFAM" id="SSF47473">
    <property type="entry name" value="EF-hand"/>
    <property type="match status" value="3"/>
</dbReference>
<reference evidence="4 5" key="1">
    <citation type="journal article" date="2011" name="PLoS Pathog.">
        <title>Endophytic Life Strategies Decoded by Genome and Transcriptome Analyses of the Mutualistic Root Symbiont Piriformospora indica.</title>
        <authorList>
            <person name="Zuccaro A."/>
            <person name="Lahrmann U."/>
            <person name="Guldener U."/>
            <person name="Langen G."/>
            <person name="Pfiffi S."/>
            <person name="Biedenkopf D."/>
            <person name="Wong P."/>
            <person name="Samans B."/>
            <person name="Grimm C."/>
            <person name="Basiewicz M."/>
            <person name="Murat C."/>
            <person name="Martin F."/>
            <person name="Kogel K.H."/>
        </authorList>
    </citation>
    <scope>NUCLEOTIDE SEQUENCE [LARGE SCALE GENOMIC DNA]</scope>
    <source>
        <strain evidence="4 5">DSM 11827</strain>
    </source>
</reference>
<dbReference type="GO" id="GO:0060090">
    <property type="term" value="F:molecular adaptor activity"/>
    <property type="evidence" value="ECO:0007669"/>
    <property type="project" value="TreeGrafter"/>
</dbReference>
<sequence>MHFQDDQAEPTQEEKETTRLILKHTDRDSLGVLTADAARVIPPLVHLSQSTFASLWKIVDTENAGFLSFKQISQLVRLIGYAQTDEPNISRTLLRKPGPTCRIDGWTVPLGKKFEKPCSEEEEILVKAIMRESDPEGLGIIEGLKAKPLLRRSGLPNETLARIWEIVDESKRGFLVADDLKRILRLISCAQRNLPLHSRQYENPCPLPDLDDSFANDAVIRPPITPLSNGPPAFPVPALTSPNTFVLPTNHNRSISLPTRPPNDPLPELTDKQKKAFIKIFDRQQPVNGLITGEQGRTIFNRSKLPPVILGQIWELADTESKGSLTRSQFIIAMYLIKLVMDQKTTQLPASIPDWLRVEATKEPKATPTPTVTVYAPPEGPPPNHGRSLSQPASRPQLSILDWDNEALNVPTRAASSSPPRGMPSPSPPAQYLADYLNRPVPPPPLPQRLSSDEAPPPYAEFERPSVVS</sequence>
<comment type="caution">
    <text evidence="4">The sequence shown here is derived from an EMBL/GenBank/DDBJ whole genome shotgun (WGS) entry which is preliminary data.</text>
</comment>
<dbReference type="Pfam" id="PF12763">
    <property type="entry name" value="EH"/>
    <property type="match status" value="2"/>
</dbReference>
<dbReference type="PROSITE" id="PS50031">
    <property type="entry name" value="EH"/>
    <property type="match status" value="2"/>
</dbReference>
<gene>
    <name evidence="4" type="ORF">PIIN_08221</name>
</gene>
<dbReference type="AlphaFoldDB" id="G4TSH5"/>
<feature type="domain" description="EH" evidence="2">
    <location>
        <begin position="122"/>
        <end position="209"/>
    </location>
</feature>
<protein>
    <submittedName>
        <fullName evidence="4">Related to UBA/TS-N domain protein-Neosartorya fischeri</fullName>
    </submittedName>
</protein>
<dbReference type="InterPro" id="IPR011992">
    <property type="entry name" value="EF-hand-dom_pair"/>
</dbReference>
<dbReference type="eggNOG" id="KOG0998">
    <property type="taxonomic scope" value="Eukaryota"/>
</dbReference>
<name>G4TSH5_SERID</name>
<evidence type="ECO:0000259" key="3">
    <source>
        <dbReference type="PROSITE" id="PS50222"/>
    </source>
</evidence>
<feature type="compositionally biased region" description="Low complexity" evidence="1">
    <location>
        <begin position="366"/>
        <end position="377"/>
    </location>
</feature>
<dbReference type="InterPro" id="IPR002048">
    <property type="entry name" value="EF_hand_dom"/>
</dbReference>
<feature type="domain" description="EF-hand" evidence="3">
    <location>
        <begin position="47"/>
        <end position="82"/>
    </location>
</feature>
<dbReference type="SMART" id="SM00027">
    <property type="entry name" value="EH"/>
    <property type="match status" value="2"/>
</dbReference>
<feature type="region of interest" description="Disordered" evidence="1">
    <location>
        <begin position="411"/>
        <end position="469"/>
    </location>
</feature>
<dbReference type="PANTHER" id="PTHR11216">
    <property type="entry name" value="EH DOMAIN"/>
    <property type="match status" value="1"/>
</dbReference>
<dbReference type="InParanoid" id="G4TSH5"/>
<dbReference type="STRING" id="1109443.G4TSH5"/>
<dbReference type="GO" id="GO:0006897">
    <property type="term" value="P:endocytosis"/>
    <property type="evidence" value="ECO:0007669"/>
    <property type="project" value="TreeGrafter"/>
</dbReference>
<feature type="region of interest" description="Disordered" evidence="1">
    <location>
        <begin position="361"/>
        <end position="394"/>
    </location>
</feature>
<evidence type="ECO:0000259" key="2">
    <source>
        <dbReference type="PROSITE" id="PS50031"/>
    </source>
</evidence>
<dbReference type="PANTHER" id="PTHR11216:SF170">
    <property type="entry name" value="DYNAMIN ASSOCIATED PROTEIN 160, ISOFORM D"/>
    <property type="match status" value="1"/>
</dbReference>
<evidence type="ECO:0000313" key="5">
    <source>
        <dbReference type="Proteomes" id="UP000007148"/>
    </source>
</evidence>
<evidence type="ECO:0000256" key="1">
    <source>
        <dbReference type="SAM" id="MobiDB-lite"/>
    </source>
</evidence>
<dbReference type="EMBL" id="CAFZ01000295">
    <property type="protein sequence ID" value="CCA74268.1"/>
    <property type="molecule type" value="Genomic_DNA"/>
</dbReference>
<evidence type="ECO:0000313" key="4">
    <source>
        <dbReference type="EMBL" id="CCA74268.1"/>
    </source>
</evidence>
<dbReference type="GO" id="GO:0005509">
    <property type="term" value="F:calcium ion binding"/>
    <property type="evidence" value="ECO:0007669"/>
    <property type="project" value="InterPro"/>
</dbReference>
<dbReference type="OrthoDB" id="524326at2759"/>
<dbReference type="HOGENOM" id="CLU_582798_0_0_1"/>
<dbReference type="CDD" id="cd00052">
    <property type="entry name" value="EH"/>
    <property type="match status" value="1"/>
</dbReference>
<feature type="domain" description="EH" evidence="2">
    <location>
        <begin position="273"/>
        <end position="363"/>
    </location>
</feature>
<dbReference type="GO" id="GO:0016197">
    <property type="term" value="P:endosomal transport"/>
    <property type="evidence" value="ECO:0007669"/>
    <property type="project" value="TreeGrafter"/>
</dbReference>
<dbReference type="Gene3D" id="1.10.238.10">
    <property type="entry name" value="EF-hand"/>
    <property type="match status" value="3"/>
</dbReference>
<dbReference type="Proteomes" id="UP000007148">
    <property type="component" value="Unassembled WGS sequence"/>
</dbReference>
<dbReference type="InterPro" id="IPR000261">
    <property type="entry name" value="EH_dom"/>
</dbReference>
<keyword evidence="5" id="KW-1185">Reference proteome</keyword>